<dbReference type="OrthoDB" id="2065010at2"/>
<evidence type="ECO:0000313" key="1">
    <source>
        <dbReference type="EMBL" id="PPC76723.1"/>
    </source>
</evidence>
<dbReference type="InterPro" id="IPR032349">
    <property type="entry name" value="DUF4865"/>
</dbReference>
<accession>A0A2S5KPW3</accession>
<gene>
    <name evidence="1" type="ORF">C4K68_14065</name>
</gene>
<comment type="caution">
    <text evidence="1">The sequence shown here is derived from an EMBL/GenBank/DDBJ whole genome shotgun (WGS) entry which is preliminary data.</text>
</comment>
<reference evidence="1 2" key="1">
    <citation type="submission" date="2018-02" db="EMBL/GenBank/DDBJ databases">
        <title>novel marine gammaproteobacteria from coastal saline agro ecosystem.</title>
        <authorList>
            <person name="Krishnan R."/>
            <person name="Ramesh Kumar N."/>
        </authorList>
    </citation>
    <scope>NUCLEOTIDE SEQUENCE [LARGE SCALE GENOMIC DNA]</scope>
    <source>
        <strain evidence="1 2">228</strain>
    </source>
</reference>
<dbReference type="Proteomes" id="UP000238196">
    <property type="component" value="Unassembled WGS sequence"/>
</dbReference>
<sequence length="213" mass="23778">MVFQPRAVAACHAGPAEQGVRVMIAMNYRFVLPADYDMAVIRQRIASKGHLLDGFPELEFKAYLYADIHSQTWPATQNVYAPFYLWQGSGGMRQFLCGPGFAVLQGDFGRPDVLSWIPLCQHVSTSVQQARFAVRELSAIPPSRPLAELEQQQLQWLGEQQQRGALASISAFDPQRWQLLRFTLWAAPLALHSQQEGYEVGYLAQGQAARGTA</sequence>
<dbReference type="Pfam" id="PF16157">
    <property type="entry name" value="DUF4865"/>
    <property type="match status" value="1"/>
</dbReference>
<proteinExistence type="predicted"/>
<protein>
    <submittedName>
        <fullName evidence="1">DUF4865 domain-containing protein</fullName>
    </submittedName>
</protein>
<name>A0A2S5KPW3_9PROT</name>
<dbReference type="EMBL" id="PRLP01000043">
    <property type="protein sequence ID" value="PPC76723.1"/>
    <property type="molecule type" value="Genomic_DNA"/>
</dbReference>
<dbReference type="AlphaFoldDB" id="A0A2S5KPW3"/>
<evidence type="ECO:0000313" key="2">
    <source>
        <dbReference type="Proteomes" id="UP000238196"/>
    </source>
</evidence>
<organism evidence="1 2">
    <name type="scientific">Proteobacteria bacterium 228</name>
    <dbReference type="NCBI Taxonomy" id="2083153"/>
    <lineage>
        <taxon>Bacteria</taxon>
        <taxon>Pseudomonadati</taxon>
        <taxon>Pseudomonadota</taxon>
    </lineage>
</organism>